<evidence type="ECO:0000313" key="2">
    <source>
        <dbReference type="Proteomes" id="UP000033140"/>
    </source>
</evidence>
<keyword evidence="2" id="KW-1185">Reference proteome</keyword>
<protein>
    <submittedName>
        <fullName evidence="1">Uncharacterized protein</fullName>
    </submittedName>
</protein>
<reference evidence="1 2" key="3">
    <citation type="journal article" date="2015" name="Genome Announc.">
        <title>Draft Genome Sequence of the Archiascomycetous Yeast Saitoella complicata.</title>
        <authorList>
            <person name="Yamauchi K."/>
            <person name="Kondo S."/>
            <person name="Hamamoto M."/>
            <person name="Takahashi Y."/>
            <person name="Ogura Y."/>
            <person name="Hayashi T."/>
            <person name="Nishida H."/>
        </authorList>
    </citation>
    <scope>NUCLEOTIDE SEQUENCE [LARGE SCALE GENOMIC DNA]</scope>
    <source>
        <strain evidence="1 2">NRRL Y-17804</strain>
    </source>
</reference>
<organism evidence="1 2">
    <name type="scientific">Saitoella complicata (strain BCRC 22490 / CBS 7301 / JCM 7358 / NBRC 10748 / NRRL Y-17804)</name>
    <dbReference type="NCBI Taxonomy" id="698492"/>
    <lineage>
        <taxon>Eukaryota</taxon>
        <taxon>Fungi</taxon>
        <taxon>Dikarya</taxon>
        <taxon>Ascomycota</taxon>
        <taxon>Taphrinomycotina</taxon>
        <taxon>Taphrinomycotina incertae sedis</taxon>
        <taxon>Saitoella</taxon>
    </lineage>
</organism>
<dbReference type="Proteomes" id="UP000033140">
    <property type="component" value="Unassembled WGS sequence"/>
</dbReference>
<evidence type="ECO:0000313" key="1">
    <source>
        <dbReference type="EMBL" id="GAO51284.1"/>
    </source>
</evidence>
<reference evidence="1 2" key="2">
    <citation type="journal article" date="2014" name="J. Gen. Appl. Microbiol.">
        <title>The early diverging ascomycetous budding yeast Saitoella complicata has three histone deacetylases belonging to the Clr6, Hos2, and Rpd3 lineages.</title>
        <authorList>
            <person name="Nishida H."/>
            <person name="Matsumoto T."/>
            <person name="Kondo S."/>
            <person name="Hamamoto M."/>
            <person name="Yoshikawa H."/>
        </authorList>
    </citation>
    <scope>NUCLEOTIDE SEQUENCE [LARGE SCALE GENOMIC DNA]</scope>
    <source>
        <strain evidence="1 2">NRRL Y-17804</strain>
    </source>
</reference>
<name>A0A0E9NN72_SAICN</name>
<comment type="caution">
    <text evidence="1">The sequence shown here is derived from an EMBL/GenBank/DDBJ whole genome shotgun (WGS) entry which is preliminary data.</text>
</comment>
<proteinExistence type="predicted"/>
<dbReference type="EMBL" id="BACD03000043">
    <property type="protein sequence ID" value="GAO51284.1"/>
    <property type="molecule type" value="Genomic_DNA"/>
</dbReference>
<sequence length="110" mass="12518">MNRTPLSTAIANRRDESYLFLNLPYVLRVRACTDRTAIPRFFYRISYAFYNAQLHYRILPHCNTAFFVASTIFITPSLPSFITFSTSTSTSFSLFASFGNCALLSNFNAS</sequence>
<dbReference type="AlphaFoldDB" id="A0A0E9NN72"/>
<accession>A0A0E9NN72</accession>
<reference evidence="1 2" key="1">
    <citation type="journal article" date="2011" name="J. Gen. Appl. Microbiol.">
        <title>Draft genome sequencing of the enigmatic yeast Saitoella complicata.</title>
        <authorList>
            <person name="Nishida H."/>
            <person name="Hamamoto M."/>
            <person name="Sugiyama J."/>
        </authorList>
    </citation>
    <scope>NUCLEOTIDE SEQUENCE [LARGE SCALE GENOMIC DNA]</scope>
    <source>
        <strain evidence="1 2">NRRL Y-17804</strain>
    </source>
</reference>
<gene>
    <name evidence="1" type="ORF">G7K_5389-t1</name>
</gene>